<reference evidence="3 4" key="1">
    <citation type="journal article" date="2015" name="Mol. Biochem. Parasitol.">
        <title>Identification of polymorphic genes for use in assemblage B genotyping assays through comparative genomics of multiple assemblage B Giardia duodenalis isolates.</title>
        <authorList>
            <person name="Wielinga C."/>
            <person name="Thompson R.C."/>
            <person name="Monis P."/>
            <person name="Ryan U."/>
        </authorList>
    </citation>
    <scope>NUCLEOTIDE SEQUENCE [LARGE SCALE GENOMIC DNA]</scope>
    <source>
        <strain evidence="3 4">BAH15c1</strain>
    </source>
</reference>
<dbReference type="PANTHER" id="PTHR34251">
    <property type="entry name" value="LEUCINE-, GLUTAMATE- AND LYSINE-RICH PROTEIN 1"/>
    <property type="match status" value="1"/>
</dbReference>
<sequence length="591" mass="66892">MQVLKPLPDDLADTGRDENSCSFCGVSYLILHEVERLKRRIAELETENASLMRIKSSAQSSQMNTLNSMDALTNLTEAFKARADEASAERDRALVKTKEMEEKNQALLMCIRRLQVGLGSLREEVASLREVLQCLKATDATHIPGMMDALHRLILSLGTSYSEQLEASELEGKRLQTCLSAAHEDLRIVKCTLEEEIATLQATLTEVNSHNKVLGVEIQELKETISLLTATNDTLEKQISVMTVEIDQLRTELQMRISQCSNLNTSEKENIQRIDLLTRELQTKNEELADLLKQLKNSRENAEFLQSNLQSFQKELSEFHELYHADLNSQQYMLSTLSDRLTGALAQLRKLEIETTAKHTALEQELSELHKALATEKADSTTTKQKYLELQGEQETLLQHNRKLSIELEDLKNALQASSKTSSVTEETLRRKVRDLQRDNELLEKQVLDTEEKAAQLRKEKEHQEKLICDMDLKIQDMKAYIVDLETKLAEKTLEAESLQADATSAKLLEEARKHISDLEKKIQCLQQTVFKECQERSDLLHALSSLKAQNAELSSGRTNTSTPALPPLGSTGPTQSQKNQRASVFQRSRH</sequence>
<evidence type="ECO:0000256" key="2">
    <source>
        <dbReference type="SAM" id="MobiDB-lite"/>
    </source>
</evidence>
<accession>A0A132NU90</accession>
<dbReference type="Proteomes" id="UP000070089">
    <property type="component" value="Unassembled WGS sequence"/>
</dbReference>
<feature type="compositionally biased region" description="Polar residues" evidence="2">
    <location>
        <begin position="552"/>
        <end position="564"/>
    </location>
</feature>
<feature type="coiled-coil region" evidence="1">
    <location>
        <begin position="218"/>
        <end position="529"/>
    </location>
</feature>
<evidence type="ECO:0000256" key="1">
    <source>
        <dbReference type="SAM" id="Coils"/>
    </source>
</evidence>
<keyword evidence="1" id="KW-0175">Coiled coil</keyword>
<dbReference type="PANTHER" id="PTHR34251:SF1">
    <property type="entry name" value="LEUCINE, GLUTAMATE AND LYSINE RICH 1"/>
    <property type="match status" value="1"/>
</dbReference>
<organism evidence="3 4">
    <name type="scientific">Giardia duodenalis assemblage B</name>
    <dbReference type="NCBI Taxonomy" id="1394984"/>
    <lineage>
        <taxon>Eukaryota</taxon>
        <taxon>Metamonada</taxon>
        <taxon>Diplomonadida</taxon>
        <taxon>Hexamitidae</taxon>
        <taxon>Giardiinae</taxon>
        <taxon>Giardia</taxon>
    </lineage>
</organism>
<feature type="region of interest" description="Disordered" evidence="2">
    <location>
        <begin position="552"/>
        <end position="591"/>
    </location>
</feature>
<dbReference type="InterPro" id="IPR038799">
    <property type="entry name" value="LEKR1"/>
</dbReference>
<protein>
    <submittedName>
        <fullName evidence="3">Chromosome segregation protein SMC/ coiled-coil protein</fullName>
    </submittedName>
</protein>
<gene>
    <name evidence="3" type="ORF">QR46_2380</name>
</gene>
<name>A0A132NU90_GIAIN</name>
<dbReference type="EMBL" id="JXTI01000062">
    <property type="protein sequence ID" value="KWX13615.1"/>
    <property type="molecule type" value="Genomic_DNA"/>
</dbReference>
<comment type="caution">
    <text evidence="3">The sequence shown here is derived from an EMBL/GenBank/DDBJ whole genome shotgun (WGS) entry which is preliminary data.</text>
</comment>
<dbReference type="VEuPathDB" id="GiardiaDB:QR46_2380"/>
<evidence type="ECO:0000313" key="3">
    <source>
        <dbReference type="EMBL" id="KWX13615.1"/>
    </source>
</evidence>
<evidence type="ECO:0000313" key="4">
    <source>
        <dbReference type="Proteomes" id="UP000070089"/>
    </source>
</evidence>
<dbReference type="OrthoDB" id="10256467at2759"/>
<dbReference type="Gene3D" id="1.10.287.1490">
    <property type="match status" value="1"/>
</dbReference>
<feature type="compositionally biased region" description="Polar residues" evidence="2">
    <location>
        <begin position="572"/>
        <end position="591"/>
    </location>
</feature>
<proteinExistence type="predicted"/>
<feature type="coiled-coil region" evidence="1">
    <location>
        <begin position="34"/>
        <end position="138"/>
    </location>
</feature>
<dbReference type="AlphaFoldDB" id="A0A132NU90"/>